<evidence type="ECO:0000313" key="2">
    <source>
        <dbReference type="Proteomes" id="UP000821837"/>
    </source>
</evidence>
<name>A0A9D4PLV1_RHISA</name>
<dbReference type="AlphaFoldDB" id="A0A9D4PLV1"/>
<reference evidence="1" key="1">
    <citation type="journal article" date="2020" name="Cell">
        <title>Large-Scale Comparative Analyses of Tick Genomes Elucidate Their Genetic Diversity and Vector Capacities.</title>
        <authorList>
            <consortium name="Tick Genome and Microbiome Consortium (TIGMIC)"/>
            <person name="Jia N."/>
            <person name="Wang J."/>
            <person name="Shi W."/>
            <person name="Du L."/>
            <person name="Sun Y."/>
            <person name="Zhan W."/>
            <person name="Jiang J.F."/>
            <person name="Wang Q."/>
            <person name="Zhang B."/>
            <person name="Ji P."/>
            <person name="Bell-Sakyi L."/>
            <person name="Cui X.M."/>
            <person name="Yuan T.T."/>
            <person name="Jiang B.G."/>
            <person name="Yang W.F."/>
            <person name="Lam T.T."/>
            <person name="Chang Q.C."/>
            <person name="Ding S.J."/>
            <person name="Wang X.J."/>
            <person name="Zhu J.G."/>
            <person name="Ruan X.D."/>
            <person name="Zhao L."/>
            <person name="Wei J.T."/>
            <person name="Ye R.Z."/>
            <person name="Que T.C."/>
            <person name="Du C.H."/>
            <person name="Zhou Y.H."/>
            <person name="Cheng J.X."/>
            <person name="Dai P.F."/>
            <person name="Guo W.B."/>
            <person name="Han X.H."/>
            <person name="Huang E.J."/>
            <person name="Li L.F."/>
            <person name="Wei W."/>
            <person name="Gao Y.C."/>
            <person name="Liu J.Z."/>
            <person name="Shao H.Z."/>
            <person name="Wang X."/>
            <person name="Wang C.C."/>
            <person name="Yang T.C."/>
            <person name="Huo Q.B."/>
            <person name="Li W."/>
            <person name="Chen H.Y."/>
            <person name="Chen S.E."/>
            <person name="Zhou L.G."/>
            <person name="Ni X.B."/>
            <person name="Tian J.H."/>
            <person name="Sheng Y."/>
            <person name="Liu T."/>
            <person name="Pan Y.S."/>
            <person name="Xia L.Y."/>
            <person name="Li J."/>
            <person name="Zhao F."/>
            <person name="Cao W.C."/>
        </authorList>
    </citation>
    <scope>NUCLEOTIDE SEQUENCE</scope>
    <source>
        <strain evidence="1">Rsan-2018</strain>
    </source>
</reference>
<proteinExistence type="predicted"/>
<dbReference type="EMBL" id="JABSTV010001252">
    <property type="protein sequence ID" value="KAH7947542.1"/>
    <property type="molecule type" value="Genomic_DNA"/>
</dbReference>
<keyword evidence="2" id="KW-1185">Reference proteome</keyword>
<comment type="caution">
    <text evidence="1">The sequence shown here is derived from an EMBL/GenBank/DDBJ whole genome shotgun (WGS) entry which is preliminary data.</text>
</comment>
<accession>A0A9D4PLV1</accession>
<dbReference type="Proteomes" id="UP000821837">
    <property type="component" value="Chromosome 6"/>
</dbReference>
<evidence type="ECO:0000313" key="1">
    <source>
        <dbReference type="EMBL" id="KAH7947542.1"/>
    </source>
</evidence>
<organism evidence="1 2">
    <name type="scientific">Rhipicephalus sanguineus</name>
    <name type="common">Brown dog tick</name>
    <name type="synonym">Ixodes sanguineus</name>
    <dbReference type="NCBI Taxonomy" id="34632"/>
    <lineage>
        <taxon>Eukaryota</taxon>
        <taxon>Metazoa</taxon>
        <taxon>Ecdysozoa</taxon>
        <taxon>Arthropoda</taxon>
        <taxon>Chelicerata</taxon>
        <taxon>Arachnida</taxon>
        <taxon>Acari</taxon>
        <taxon>Parasitiformes</taxon>
        <taxon>Ixodida</taxon>
        <taxon>Ixodoidea</taxon>
        <taxon>Ixodidae</taxon>
        <taxon>Rhipicephalinae</taxon>
        <taxon>Rhipicephalus</taxon>
        <taxon>Rhipicephalus</taxon>
    </lineage>
</organism>
<protein>
    <submittedName>
        <fullName evidence="1">Uncharacterized protein</fullName>
    </submittedName>
</protein>
<reference evidence="1" key="2">
    <citation type="submission" date="2021-09" db="EMBL/GenBank/DDBJ databases">
        <authorList>
            <person name="Jia N."/>
            <person name="Wang J."/>
            <person name="Shi W."/>
            <person name="Du L."/>
            <person name="Sun Y."/>
            <person name="Zhan W."/>
            <person name="Jiang J."/>
            <person name="Wang Q."/>
            <person name="Zhang B."/>
            <person name="Ji P."/>
            <person name="Sakyi L.B."/>
            <person name="Cui X."/>
            <person name="Yuan T."/>
            <person name="Jiang B."/>
            <person name="Yang W."/>
            <person name="Lam T.T.-Y."/>
            <person name="Chang Q."/>
            <person name="Ding S."/>
            <person name="Wang X."/>
            <person name="Zhu J."/>
            <person name="Ruan X."/>
            <person name="Zhao L."/>
            <person name="Wei J."/>
            <person name="Que T."/>
            <person name="Du C."/>
            <person name="Cheng J."/>
            <person name="Dai P."/>
            <person name="Han X."/>
            <person name="Huang E."/>
            <person name="Gao Y."/>
            <person name="Liu J."/>
            <person name="Shao H."/>
            <person name="Ye R."/>
            <person name="Li L."/>
            <person name="Wei W."/>
            <person name="Wang X."/>
            <person name="Wang C."/>
            <person name="Huo Q."/>
            <person name="Li W."/>
            <person name="Guo W."/>
            <person name="Chen H."/>
            <person name="Chen S."/>
            <person name="Zhou L."/>
            <person name="Zhou L."/>
            <person name="Ni X."/>
            <person name="Tian J."/>
            <person name="Zhou Y."/>
            <person name="Sheng Y."/>
            <person name="Liu T."/>
            <person name="Pan Y."/>
            <person name="Xia L."/>
            <person name="Li J."/>
            <person name="Zhao F."/>
            <person name="Cao W."/>
        </authorList>
    </citation>
    <scope>NUCLEOTIDE SEQUENCE</scope>
    <source>
        <strain evidence="1">Rsan-2018</strain>
        <tissue evidence="1">Larvae</tissue>
    </source>
</reference>
<dbReference type="VEuPathDB" id="VectorBase:RSAN_042953"/>
<gene>
    <name evidence="1" type="ORF">HPB52_012938</name>
</gene>
<sequence length="356" mass="39955">MGAAAEAALLCTTVVREIILCLSVEDLFNFARYDPLWEELALPLLSKRLRFFLLSEDKIESPFVSKELTEELRFRLRVAERASRRPALGIAFCSGKRYDVSALSSCFPPEVSVVRIDVRSPIWVQHAHEECRAGCLGVLVLFDVPGAIFECEWSPFVACRQPAAKAALFNRLRRTLRPDCLKPVYQHPTEDSPAHFALYATSAFSKTVFKNSQRMDRMASCVMWTSCLRVLSPPSRRRFLPHAYWGAMIFGDKVRATTVKFRERTSLLRMFEHLEEVRCEFGDLQNALVLVMQENDLDTSVMQAMCSVFTGAAAIVGTSCGLSLDENMFVATEPSEESETSEKLASTVVVALLDTA</sequence>